<keyword evidence="3" id="KW-1185">Reference proteome</keyword>
<organism evidence="2 3">
    <name type="scientific">Aeromonas phage D3</name>
    <dbReference type="NCBI Taxonomy" id="2593327"/>
    <lineage>
        <taxon>Viruses</taxon>
        <taxon>Duplodnaviria</taxon>
        <taxon>Heunggongvirae</taxon>
        <taxon>Uroviricota</taxon>
        <taxon>Caudoviricetes</taxon>
        <taxon>Chimalliviridae</taxon>
        <taxon>Ludhianavirus</taxon>
        <taxon>Ludhianavirus D3</taxon>
    </lineage>
</organism>
<accession>A0A514TVQ4</accession>
<evidence type="ECO:0000313" key="3">
    <source>
        <dbReference type="Proteomes" id="UP000319658"/>
    </source>
</evidence>
<keyword evidence="1" id="KW-0175">Coiled coil</keyword>
<dbReference type="EMBL" id="MN102098">
    <property type="protein sequence ID" value="QDJ97084.1"/>
    <property type="molecule type" value="Genomic_DNA"/>
</dbReference>
<proteinExistence type="predicted"/>
<feature type="coiled-coil region" evidence="1">
    <location>
        <begin position="167"/>
        <end position="194"/>
    </location>
</feature>
<evidence type="ECO:0008006" key="4">
    <source>
        <dbReference type="Google" id="ProtNLM"/>
    </source>
</evidence>
<name>A0A514TVQ4_9CAUD</name>
<evidence type="ECO:0000256" key="1">
    <source>
        <dbReference type="SAM" id="Coils"/>
    </source>
</evidence>
<protein>
    <recommendedName>
        <fullName evidence="4">Virion structural protein</fullName>
    </recommendedName>
</protein>
<dbReference type="Proteomes" id="UP000319658">
    <property type="component" value="Segment"/>
</dbReference>
<gene>
    <name evidence="2" type="ORF">D3_0086</name>
</gene>
<reference evidence="2 3" key="1">
    <citation type="submission" date="2019-06" db="EMBL/GenBank/DDBJ databases">
        <title>Complete genome sequence of Aeromonas hydrophila bacteriophage D3.</title>
        <authorList>
            <person name="Rai S."/>
            <person name="Tyagi A."/>
            <person name="Kumar N."/>
            <person name="Singh N."/>
        </authorList>
    </citation>
    <scope>NUCLEOTIDE SEQUENCE [LARGE SCALE GENOMIC DNA]</scope>
</reference>
<sequence>MILIKNTKKEDVSLRLENEINYVGGLLDTIRLLNKVSPDQWNKMADYANSNAVMKSIEAGVKKGIHPKLSTVDAISAALSNLAIWMPKLKDRLKKSSTKTFDTETITFRERGILDAISAVNFFNRYASMYLDILLDQGYKKSDISKLLTRHDLTFFNDTAKHFVTILVRFNQSVKDLEGMLDALSEELADEMSEQILGETTGAASVSIRHGLAPHQLNPVYWYRLWRMERDVKSIEVNQKRIEILAMKIARLNNQRTGQDDPALDNTINIYQDKIIKMDAEIREIVEKHRG</sequence>
<evidence type="ECO:0000313" key="2">
    <source>
        <dbReference type="EMBL" id="QDJ97084.1"/>
    </source>
</evidence>